<dbReference type="InterPro" id="IPR036837">
    <property type="entry name" value="Cation_efflux_CTD_sf"/>
</dbReference>
<feature type="transmembrane region" description="Helical" evidence="8">
    <location>
        <begin position="100"/>
        <end position="123"/>
    </location>
</feature>
<dbReference type="Pfam" id="PF16916">
    <property type="entry name" value="ZT_dimer"/>
    <property type="match status" value="1"/>
</dbReference>
<dbReference type="InterPro" id="IPR027469">
    <property type="entry name" value="Cation_efflux_TMD_sf"/>
</dbReference>
<evidence type="ECO:0000313" key="11">
    <source>
        <dbReference type="EMBL" id="MCX7569350.1"/>
    </source>
</evidence>
<dbReference type="SUPFAM" id="SSF160240">
    <property type="entry name" value="Cation efflux protein cytoplasmic domain-like"/>
    <property type="match status" value="1"/>
</dbReference>
<dbReference type="SUPFAM" id="SSF161111">
    <property type="entry name" value="Cation efflux protein transmembrane domain-like"/>
    <property type="match status" value="1"/>
</dbReference>
<organism evidence="11 12">
    <name type="scientific">Tumebacillus lacus</name>
    <dbReference type="NCBI Taxonomy" id="2995335"/>
    <lineage>
        <taxon>Bacteria</taxon>
        <taxon>Bacillati</taxon>
        <taxon>Bacillota</taxon>
        <taxon>Bacilli</taxon>
        <taxon>Bacillales</taxon>
        <taxon>Alicyclobacillaceae</taxon>
        <taxon>Tumebacillus</taxon>
    </lineage>
</organism>
<feature type="transmembrane region" description="Helical" evidence="8">
    <location>
        <begin position="29"/>
        <end position="49"/>
    </location>
</feature>
<dbReference type="NCBIfam" id="TIGR01297">
    <property type="entry name" value="CDF"/>
    <property type="match status" value="1"/>
</dbReference>
<evidence type="ECO:0000313" key="12">
    <source>
        <dbReference type="Proteomes" id="UP001208017"/>
    </source>
</evidence>
<evidence type="ECO:0000256" key="5">
    <source>
        <dbReference type="ARBA" id="ARBA00022989"/>
    </source>
</evidence>
<keyword evidence="4 8" id="KW-0812">Transmembrane</keyword>
<name>A0ABT3X1B8_9BACL</name>
<feature type="domain" description="Cation efflux protein cytoplasmic" evidence="10">
    <location>
        <begin position="198"/>
        <end position="270"/>
    </location>
</feature>
<evidence type="ECO:0000256" key="6">
    <source>
        <dbReference type="ARBA" id="ARBA00023065"/>
    </source>
</evidence>
<feature type="transmembrane region" description="Helical" evidence="8">
    <location>
        <begin position="61"/>
        <end position="85"/>
    </location>
</feature>
<reference evidence="11 12" key="1">
    <citation type="submission" date="2022-11" db="EMBL/GenBank/DDBJ databases">
        <title>Study of microbial diversity in lake waters.</title>
        <authorList>
            <person name="Zhang J."/>
        </authorList>
    </citation>
    <scope>NUCLEOTIDE SEQUENCE [LARGE SCALE GENOMIC DNA]</scope>
    <source>
        <strain evidence="11 12">DT12</strain>
    </source>
</reference>
<evidence type="ECO:0000256" key="7">
    <source>
        <dbReference type="ARBA" id="ARBA00023136"/>
    </source>
</evidence>
<feature type="transmembrane region" description="Helical" evidence="8">
    <location>
        <begin position="135"/>
        <end position="161"/>
    </location>
</feature>
<evidence type="ECO:0000259" key="9">
    <source>
        <dbReference type="Pfam" id="PF01545"/>
    </source>
</evidence>
<dbReference type="InterPro" id="IPR002524">
    <property type="entry name" value="Cation_efflux"/>
</dbReference>
<feature type="domain" description="Cation efflux protein transmembrane" evidence="9">
    <location>
        <begin position="2"/>
        <end position="192"/>
    </location>
</feature>
<evidence type="ECO:0000259" key="10">
    <source>
        <dbReference type="Pfam" id="PF16916"/>
    </source>
</evidence>
<keyword evidence="5 8" id="KW-1133">Transmembrane helix</keyword>
<comment type="subcellular location">
    <subcellularLocation>
        <location evidence="1">Membrane</location>
        <topology evidence="1">Multi-pass membrane protein</topology>
    </subcellularLocation>
</comment>
<dbReference type="Proteomes" id="UP001208017">
    <property type="component" value="Unassembled WGS sequence"/>
</dbReference>
<evidence type="ECO:0000256" key="1">
    <source>
        <dbReference type="ARBA" id="ARBA00004141"/>
    </source>
</evidence>
<dbReference type="InterPro" id="IPR027470">
    <property type="entry name" value="Cation_efflux_CTD"/>
</dbReference>
<sequence length="286" mass="31245">MALVVTSGIMVAEIVGGIVTNSLALLSDAAHMFSDVAALALSLVALWLTKRPATMQRTFGYYRAEVLAALLNGLTLTLVSLYIFWEALHRFLQPQEVETGWMLVVAGIGLTANLFSAWALMRGGDHHHNLNVRGALLHVIGDALGSVGAILAGVIMMFTGWYYADPIISILIGLLVLISSWRLIKETVTVLLEVAPARVDMARLRRSMLSVPGVKDVHDLHVWMISSGFICMSGHVAVTEGTDHYKTLCTLERLLREEFDLTHTTIQVEAADMHPDSGICTRIAEI</sequence>
<keyword evidence="7 8" id="KW-0472">Membrane</keyword>
<accession>A0ABT3X1B8</accession>
<dbReference type="Gene3D" id="1.20.1510.10">
    <property type="entry name" value="Cation efflux protein transmembrane domain"/>
    <property type="match status" value="1"/>
</dbReference>
<comment type="caution">
    <text evidence="11">The sequence shown here is derived from an EMBL/GenBank/DDBJ whole genome shotgun (WGS) entry which is preliminary data.</text>
</comment>
<dbReference type="RefSeq" id="WP_267150595.1">
    <property type="nucleotide sequence ID" value="NZ_JAPMLT010000002.1"/>
</dbReference>
<comment type="similarity">
    <text evidence="2">Belongs to the cation diffusion facilitator (CDF) transporter (TC 2.A.4) family. SLC30A subfamily.</text>
</comment>
<dbReference type="InterPro" id="IPR050681">
    <property type="entry name" value="CDF/SLC30A"/>
</dbReference>
<protein>
    <submittedName>
        <fullName evidence="11">Cation diffusion facilitator family transporter</fullName>
    </submittedName>
</protein>
<keyword evidence="12" id="KW-1185">Reference proteome</keyword>
<dbReference type="PANTHER" id="PTHR11562:SF17">
    <property type="entry name" value="RE54080P-RELATED"/>
    <property type="match status" value="1"/>
</dbReference>
<dbReference type="InterPro" id="IPR058533">
    <property type="entry name" value="Cation_efflux_TM"/>
</dbReference>
<keyword evidence="3" id="KW-0813">Transport</keyword>
<dbReference type="EMBL" id="JAPMLT010000002">
    <property type="protein sequence ID" value="MCX7569350.1"/>
    <property type="molecule type" value="Genomic_DNA"/>
</dbReference>
<keyword evidence="6" id="KW-0406">Ion transport</keyword>
<evidence type="ECO:0000256" key="3">
    <source>
        <dbReference type="ARBA" id="ARBA00022448"/>
    </source>
</evidence>
<evidence type="ECO:0000256" key="8">
    <source>
        <dbReference type="SAM" id="Phobius"/>
    </source>
</evidence>
<proteinExistence type="inferred from homology"/>
<feature type="transmembrane region" description="Helical" evidence="8">
    <location>
        <begin position="167"/>
        <end position="184"/>
    </location>
</feature>
<evidence type="ECO:0000256" key="4">
    <source>
        <dbReference type="ARBA" id="ARBA00022692"/>
    </source>
</evidence>
<evidence type="ECO:0000256" key="2">
    <source>
        <dbReference type="ARBA" id="ARBA00008873"/>
    </source>
</evidence>
<gene>
    <name evidence="11" type="ORF">OS242_05205</name>
</gene>
<dbReference type="PANTHER" id="PTHR11562">
    <property type="entry name" value="CATION EFFLUX PROTEIN/ ZINC TRANSPORTER"/>
    <property type="match status" value="1"/>
</dbReference>
<dbReference type="Pfam" id="PF01545">
    <property type="entry name" value="Cation_efflux"/>
    <property type="match status" value="1"/>
</dbReference>